<dbReference type="EMBL" id="JANEYF010005770">
    <property type="protein sequence ID" value="KAJ8926952.1"/>
    <property type="molecule type" value="Genomic_DNA"/>
</dbReference>
<evidence type="ECO:0000313" key="3">
    <source>
        <dbReference type="Proteomes" id="UP001162156"/>
    </source>
</evidence>
<evidence type="ECO:0000256" key="1">
    <source>
        <dbReference type="SAM" id="MobiDB-lite"/>
    </source>
</evidence>
<feature type="compositionally biased region" description="Low complexity" evidence="1">
    <location>
        <begin position="11"/>
        <end position="29"/>
    </location>
</feature>
<proteinExistence type="predicted"/>
<dbReference type="Proteomes" id="UP001162156">
    <property type="component" value="Unassembled WGS sequence"/>
</dbReference>
<sequence>MGKQLRKADRQPSSQAASAGANANSSSPAPGTPGGRDAKHQNSVSRYCMPQHATYTPPDPTARTSSISLYLILSTYLVPIHINRPITA</sequence>
<evidence type="ECO:0000313" key="2">
    <source>
        <dbReference type="EMBL" id="KAJ8926952.1"/>
    </source>
</evidence>
<protein>
    <submittedName>
        <fullName evidence="2">Uncharacterized protein</fullName>
    </submittedName>
</protein>
<organism evidence="2 3">
    <name type="scientific">Rhamnusium bicolor</name>
    <dbReference type="NCBI Taxonomy" id="1586634"/>
    <lineage>
        <taxon>Eukaryota</taxon>
        <taxon>Metazoa</taxon>
        <taxon>Ecdysozoa</taxon>
        <taxon>Arthropoda</taxon>
        <taxon>Hexapoda</taxon>
        <taxon>Insecta</taxon>
        <taxon>Pterygota</taxon>
        <taxon>Neoptera</taxon>
        <taxon>Endopterygota</taxon>
        <taxon>Coleoptera</taxon>
        <taxon>Polyphaga</taxon>
        <taxon>Cucujiformia</taxon>
        <taxon>Chrysomeloidea</taxon>
        <taxon>Cerambycidae</taxon>
        <taxon>Lepturinae</taxon>
        <taxon>Rhagiini</taxon>
        <taxon>Rhamnusium</taxon>
    </lineage>
</organism>
<comment type="caution">
    <text evidence="2">The sequence shown here is derived from an EMBL/GenBank/DDBJ whole genome shotgun (WGS) entry which is preliminary data.</text>
</comment>
<gene>
    <name evidence="2" type="ORF">NQ314_020804</name>
</gene>
<feature type="compositionally biased region" description="Basic and acidic residues" evidence="1">
    <location>
        <begin position="1"/>
        <end position="10"/>
    </location>
</feature>
<reference evidence="2" key="1">
    <citation type="journal article" date="2023" name="Insect Mol. Biol.">
        <title>Genome sequencing provides insights into the evolution of gene families encoding plant cell wall-degrading enzymes in longhorned beetles.</title>
        <authorList>
            <person name="Shin N.R."/>
            <person name="Okamura Y."/>
            <person name="Kirsch R."/>
            <person name="Pauchet Y."/>
        </authorList>
    </citation>
    <scope>NUCLEOTIDE SEQUENCE</scope>
    <source>
        <strain evidence="2">RBIC_L_NR</strain>
    </source>
</reference>
<accession>A0AAV8WLJ1</accession>
<keyword evidence="3" id="KW-1185">Reference proteome</keyword>
<name>A0AAV8WLJ1_9CUCU</name>
<feature type="region of interest" description="Disordered" evidence="1">
    <location>
        <begin position="1"/>
        <end position="61"/>
    </location>
</feature>
<dbReference type="AlphaFoldDB" id="A0AAV8WLJ1"/>